<protein>
    <submittedName>
        <fullName evidence="1">Uncharacterized protein</fullName>
    </submittedName>
</protein>
<dbReference type="Proteomes" id="UP001443914">
    <property type="component" value="Unassembled WGS sequence"/>
</dbReference>
<accession>A0AAW1HJ39</accession>
<dbReference type="EMBL" id="JBDFQZ010000011">
    <property type="protein sequence ID" value="KAK9675839.1"/>
    <property type="molecule type" value="Genomic_DNA"/>
</dbReference>
<organism evidence="1 2">
    <name type="scientific">Saponaria officinalis</name>
    <name type="common">Common soapwort</name>
    <name type="synonym">Lychnis saponaria</name>
    <dbReference type="NCBI Taxonomy" id="3572"/>
    <lineage>
        <taxon>Eukaryota</taxon>
        <taxon>Viridiplantae</taxon>
        <taxon>Streptophyta</taxon>
        <taxon>Embryophyta</taxon>
        <taxon>Tracheophyta</taxon>
        <taxon>Spermatophyta</taxon>
        <taxon>Magnoliopsida</taxon>
        <taxon>eudicotyledons</taxon>
        <taxon>Gunneridae</taxon>
        <taxon>Pentapetalae</taxon>
        <taxon>Caryophyllales</taxon>
        <taxon>Caryophyllaceae</taxon>
        <taxon>Caryophylleae</taxon>
        <taxon>Saponaria</taxon>
    </lineage>
</organism>
<dbReference type="AlphaFoldDB" id="A0AAW1HJ39"/>
<name>A0AAW1HJ39_SAPOF</name>
<proteinExistence type="predicted"/>
<comment type="caution">
    <text evidence="1">The sequence shown here is derived from an EMBL/GenBank/DDBJ whole genome shotgun (WGS) entry which is preliminary data.</text>
</comment>
<sequence>MVKWSGFTSFAKLLHDINGGWCFSVMVKSHRWLNVRSTAQCRLILLPTFPVNLQQQRYAVLLRLFERAQYMDTPRVKLLRSKQQRRLTVESTHLPLTCPNTSWAFAPYPESAPSCQMSTTKIKGVNTLDTLQALLICRFYGPVRDRVGL</sequence>
<evidence type="ECO:0000313" key="1">
    <source>
        <dbReference type="EMBL" id="KAK9675839.1"/>
    </source>
</evidence>
<keyword evidence="2" id="KW-1185">Reference proteome</keyword>
<gene>
    <name evidence="1" type="ORF">RND81_11G035200</name>
</gene>
<evidence type="ECO:0000313" key="2">
    <source>
        <dbReference type="Proteomes" id="UP001443914"/>
    </source>
</evidence>
<reference evidence="1" key="1">
    <citation type="submission" date="2024-03" db="EMBL/GenBank/DDBJ databases">
        <title>WGS assembly of Saponaria officinalis var. Norfolk2.</title>
        <authorList>
            <person name="Jenkins J."/>
            <person name="Shu S."/>
            <person name="Grimwood J."/>
            <person name="Barry K."/>
            <person name="Goodstein D."/>
            <person name="Schmutz J."/>
            <person name="Leebens-Mack J."/>
            <person name="Osbourn A."/>
        </authorList>
    </citation>
    <scope>NUCLEOTIDE SEQUENCE [LARGE SCALE GENOMIC DNA]</scope>
    <source>
        <strain evidence="1">JIC</strain>
    </source>
</reference>